<evidence type="ECO:0000256" key="1">
    <source>
        <dbReference type="ARBA" id="ARBA00022441"/>
    </source>
</evidence>
<name>A0A2G2VLS1_CAPBA</name>
<comment type="caution">
    <text evidence="3">The sequence shown here is derived from an EMBL/GenBank/DDBJ whole genome shotgun (WGS) entry which is preliminary data.</text>
</comment>
<dbReference type="PANTHER" id="PTHR46122:SF13">
    <property type="entry name" value="F-BOX_KELCH-REPEAT PROTEIN SKIP11-LIKE"/>
    <property type="match status" value="1"/>
</dbReference>
<dbReference type="OrthoDB" id="191037at2759"/>
<dbReference type="AlphaFoldDB" id="A0A2G2VLS1"/>
<protein>
    <submittedName>
        <fullName evidence="3">F-box/kelch-repeat protein SKIP11</fullName>
    </submittedName>
</protein>
<dbReference type="Gene3D" id="2.120.10.80">
    <property type="entry name" value="Kelch-type beta propeller"/>
    <property type="match status" value="1"/>
</dbReference>
<dbReference type="InterPro" id="IPR052439">
    <property type="entry name" value="F-box/Kelch-repeat"/>
</dbReference>
<gene>
    <name evidence="3" type="ORF">CQW23_25702</name>
</gene>
<evidence type="ECO:0000313" key="3">
    <source>
        <dbReference type="EMBL" id="PHT33902.1"/>
    </source>
</evidence>
<keyword evidence="4" id="KW-1185">Reference proteome</keyword>
<evidence type="ECO:0000256" key="2">
    <source>
        <dbReference type="ARBA" id="ARBA00022737"/>
    </source>
</evidence>
<dbReference type="GO" id="GO:0005634">
    <property type="term" value="C:nucleus"/>
    <property type="evidence" value="ECO:0007669"/>
    <property type="project" value="UniProtKB-ARBA"/>
</dbReference>
<dbReference type="Proteomes" id="UP000224567">
    <property type="component" value="Unassembled WGS sequence"/>
</dbReference>
<dbReference type="Pfam" id="PF01344">
    <property type="entry name" value="Kelch_1"/>
    <property type="match status" value="2"/>
</dbReference>
<reference evidence="4" key="2">
    <citation type="journal article" date="2017" name="J. Anim. Genet.">
        <title>Multiple reference genome sequences of hot pepper reveal the massive evolution of plant disease resistance genes by retroduplication.</title>
        <authorList>
            <person name="Kim S."/>
            <person name="Park J."/>
            <person name="Yeom S.-I."/>
            <person name="Kim Y.-M."/>
            <person name="Seo E."/>
            <person name="Kim K.-T."/>
            <person name="Kim M.-S."/>
            <person name="Lee J.M."/>
            <person name="Cheong K."/>
            <person name="Shin H.-S."/>
            <person name="Kim S.-B."/>
            <person name="Han K."/>
            <person name="Lee J."/>
            <person name="Park M."/>
            <person name="Lee H.-A."/>
            <person name="Lee H.-Y."/>
            <person name="Lee Y."/>
            <person name="Oh S."/>
            <person name="Lee J.H."/>
            <person name="Choi E."/>
            <person name="Choi E."/>
            <person name="Lee S.E."/>
            <person name="Jeon J."/>
            <person name="Kim H."/>
            <person name="Choi G."/>
            <person name="Song H."/>
            <person name="Lee J."/>
            <person name="Lee S.-C."/>
            <person name="Kwon J.-K."/>
            <person name="Lee H.-Y."/>
            <person name="Koo N."/>
            <person name="Hong Y."/>
            <person name="Kim R.W."/>
            <person name="Kang W.-H."/>
            <person name="Huh J.H."/>
            <person name="Kang B.-C."/>
            <person name="Yang T.-J."/>
            <person name="Lee Y.-H."/>
            <person name="Bennetzen J.L."/>
            <person name="Choi D."/>
        </authorList>
    </citation>
    <scope>NUCLEOTIDE SEQUENCE [LARGE SCALE GENOMIC DNA]</scope>
    <source>
        <strain evidence="4">cv. PBC81</strain>
    </source>
</reference>
<dbReference type="InterPro" id="IPR006652">
    <property type="entry name" value="Kelch_1"/>
</dbReference>
<dbReference type="SUPFAM" id="SSF117281">
    <property type="entry name" value="Kelch motif"/>
    <property type="match status" value="1"/>
</dbReference>
<dbReference type="STRING" id="33114.A0A2G2VLS1"/>
<accession>A0A2G2VLS1</accession>
<proteinExistence type="predicted"/>
<reference evidence="3 4" key="1">
    <citation type="journal article" date="2017" name="Genome Biol.">
        <title>New reference genome sequences of hot pepper reveal the massive evolution of plant disease-resistance genes by retroduplication.</title>
        <authorList>
            <person name="Kim S."/>
            <person name="Park J."/>
            <person name="Yeom S.I."/>
            <person name="Kim Y.M."/>
            <person name="Seo E."/>
            <person name="Kim K.T."/>
            <person name="Kim M.S."/>
            <person name="Lee J.M."/>
            <person name="Cheong K."/>
            <person name="Shin H.S."/>
            <person name="Kim S.B."/>
            <person name="Han K."/>
            <person name="Lee J."/>
            <person name="Park M."/>
            <person name="Lee H.A."/>
            <person name="Lee H.Y."/>
            <person name="Lee Y."/>
            <person name="Oh S."/>
            <person name="Lee J.H."/>
            <person name="Choi E."/>
            <person name="Choi E."/>
            <person name="Lee S.E."/>
            <person name="Jeon J."/>
            <person name="Kim H."/>
            <person name="Choi G."/>
            <person name="Song H."/>
            <person name="Lee J."/>
            <person name="Lee S.C."/>
            <person name="Kwon J.K."/>
            <person name="Lee H.Y."/>
            <person name="Koo N."/>
            <person name="Hong Y."/>
            <person name="Kim R.W."/>
            <person name="Kang W.H."/>
            <person name="Huh J.H."/>
            <person name="Kang B.C."/>
            <person name="Yang T.J."/>
            <person name="Lee Y.H."/>
            <person name="Bennetzen J.L."/>
            <person name="Choi D."/>
        </authorList>
    </citation>
    <scope>NUCLEOTIDE SEQUENCE [LARGE SCALE GENOMIC DNA]</scope>
    <source>
        <strain evidence="4">cv. PBC81</strain>
    </source>
</reference>
<dbReference type="PANTHER" id="PTHR46122">
    <property type="entry name" value="GALACTOSE OXIDASE/KELCH REPEAT PROTEIN-RELATED"/>
    <property type="match status" value="1"/>
</dbReference>
<keyword evidence="2" id="KW-0677">Repeat</keyword>
<dbReference type="EMBL" id="MLFT02000011">
    <property type="protein sequence ID" value="PHT33902.1"/>
    <property type="molecule type" value="Genomic_DNA"/>
</dbReference>
<organism evidence="3 4">
    <name type="scientific">Capsicum baccatum</name>
    <name type="common">Peruvian pepper</name>
    <dbReference type="NCBI Taxonomy" id="33114"/>
    <lineage>
        <taxon>Eukaryota</taxon>
        <taxon>Viridiplantae</taxon>
        <taxon>Streptophyta</taxon>
        <taxon>Embryophyta</taxon>
        <taxon>Tracheophyta</taxon>
        <taxon>Spermatophyta</taxon>
        <taxon>Magnoliopsida</taxon>
        <taxon>eudicotyledons</taxon>
        <taxon>Gunneridae</taxon>
        <taxon>Pentapetalae</taxon>
        <taxon>asterids</taxon>
        <taxon>lamiids</taxon>
        <taxon>Solanales</taxon>
        <taxon>Solanaceae</taxon>
        <taxon>Solanoideae</taxon>
        <taxon>Capsiceae</taxon>
        <taxon>Capsicum</taxon>
    </lineage>
</organism>
<dbReference type="InterPro" id="IPR015915">
    <property type="entry name" value="Kelch-typ_b-propeller"/>
</dbReference>
<sequence length="198" mass="22191">MIVISLSSSSSSVSDYGCSSAEFRFESDYGTVASLNCNFRSLIRSGELYTAQRRNGVVEHWVYFSCQQPKLEAFDPARLHWILLPRMTPNNCFVHFSNKESLGIGMELLVCGKDVWPMSFIGTAYSRKTCDSQGEILSSAELYNSETGTWRTLRSMNKQHKMCSGEFMDGKFYVIGGIGGADSKLLRCAEEYDLEMGT</sequence>
<evidence type="ECO:0000313" key="4">
    <source>
        <dbReference type="Proteomes" id="UP000224567"/>
    </source>
</evidence>
<keyword evidence="1" id="KW-0880">Kelch repeat</keyword>